<dbReference type="OrthoDB" id="8451082at2"/>
<accession>A0A4S1WU57</accession>
<dbReference type="RefSeq" id="WP_135981810.1">
    <property type="nucleotide sequence ID" value="NZ_JAASQM010000001.1"/>
</dbReference>
<organism evidence="1 2">
    <name type="scientific">Sphingomonas naasensis</name>
    <dbReference type="NCBI Taxonomy" id="1344951"/>
    <lineage>
        <taxon>Bacteria</taxon>
        <taxon>Pseudomonadati</taxon>
        <taxon>Pseudomonadota</taxon>
        <taxon>Alphaproteobacteria</taxon>
        <taxon>Sphingomonadales</taxon>
        <taxon>Sphingomonadaceae</taxon>
        <taxon>Sphingomonas</taxon>
    </lineage>
</organism>
<sequence>MEDPPFWLVWCPSGDHAPRFKHGSVSSAEREAERLADLHPGREFYVVQPTYHVVSQRRLTQRFSTDGIPF</sequence>
<evidence type="ECO:0000313" key="1">
    <source>
        <dbReference type="EMBL" id="TGX45720.1"/>
    </source>
</evidence>
<dbReference type="AlphaFoldDB" id="A0A4S1WU57"/>
<gene>
    <name evidence="1" type="ORF">E5A74_00620</name>
</gene>
<protein>
    <submittedName>
        <fullName evidence="1">Uncharacterized protein</fullName>
    </submittedName>
</protein>
<dbReference type="EMBL" id="SRXU01000001">
    <property type="protein sequence ID" value="TGX45720.1"/>
    <property type="molecule type" value="Genomic_DNA"/>
</dbReference>
<keyword evidence="2" id="KW-1185">Reference proteome</keyword>
<name>A0A4S1WU57_9SPHN</name>
<proteinExistence type="predicted"/>
<dbReference type="Proteomes" id="UP000309848">
    <property type="component" value="Unassembled WGS sequence"/>
</dbReference>
<comment type="caution">
    <text evidence="1">The sequence shown here is derived from an EMBL/GenBank/DDBJ whole genome shotgun (WGS) entry which is preliminary data.</text>
</comment>
<evidence type="ECO:0000313" key="2">
    <source>
        <dbReference type="Proteomes" id="UP000309848"/>
    </source>
</evidence>
<reference evidence="1 2" key="1">
    <citation type="submission" date="2019-04" db="EMBL/GenBank/DDBJ databases">
        <title>Sphingomonas psychrotolerans sp. nov., isolated from soil in the Tianshan Mountains, Xinjiang, China.</title>
        <authorList>
            <person name="Luo Y."/>
            <person name="Sheng H."/>
        </authorList>
    </citation>
    <scope>NUCLEOTIDE SEQUENCE [LARGE SCALE GENOMIC DNA]</scope>
    <source>
        <strain evidence="1 2">KIS18-15</strain>
    </source>
</reference>